<proteinExistence type="predicted"/>
<evidence type="ECO:0000313" key="3">
    <source>
        <dbReference type="EMBL" id="CAI9547314.1"/>
    </source>
</evidence>
<dbReference type="PROSITE" id="PS50853">
    <property type="entry name" value="FN3"/>
    <property type="match status" value="1"/>
</dbReference>
<reference evidence="3" key="1">
    <citation type="submission" date="2023-05" db="EMBL/GenBank/DDBJ databases">
        <authorList>
            <person name="Stuckert A."/>
        </authorList>
    </citation>
    <scope>NUCLEOTIDE SEQUENCE</scope>
</reference>
<dbReference type="EMBL" id="CATNWA010004224">
    <property type="protein sequence ID" value="CAI9547314.1"/>
    <property type="molecule type" value="Genomic_DNA"/>
</dbReference>
<keyword evidence="1" id="KW-0677">Repeat</keyword>
<dbReference type="CDD" id="cd00063">
    <property type="entry name" value="FN3"/>
    <property type="match status" value="1"/>
</dbReference>
<accession>A0ABN9BI65</accession>
<keyword evidence="4" id="KW-1185">Reference proteome</keyword>
<evidence type="ECO:0000259" key="2">
    <source>
        <dbReference type="PROSITE" id="PS50853"/>
    </source>
</evidence>
<dbReference type="Proteomes" id="UP001162483">
    <property type="component" value="Unassembled WGS sequence"/>
</dbReference>
<sequence>SEVPSPPRNVQASEVTEDYVVICWDEPDPRGKEPLKYYVEKSVEGSSTWERINQEGPVSSPRLSVLDLDKEKSYSFRVQAVNKYGVSDQSEPSAPISLKTAMGNFL</sequence>
<gene>
    <name evidence="3" type="ORF">SPARVUS_LOCUS2965202</name>
</gene>
<dbReference type="InterPro" id="IPR050964">
    <property type="entry name" value="Striated_Muscle_Regulatory"/>
</dbReference>
<organism evidence="3 4">
    <name type="scientific">Staurois parvus</name>
    <dbReference type="NCBI Taxonomy" id="386267"/>
    <lineage>
        <taxon>Eukaryota</taxon>
        <taxon>Metazoa</taxon>
        <taxon>Chordata</taxon>
        <taxon>Craniata</taxon>
        <taxon>Vertebrata</taxon>
        <taxon>Euteleostomi</taxon>
        <taxon>Amphibia</taxon>
        <taxon>Batrachia</taxon>
        <taxon>Anura</taxon>
        <taxon>Neobatrachia</taxon>
        <taxon>Ranoidea</taxon>
        <taxon>Ranidae</taxon>
        <taxon>Staurois</taxon>
    </lineage>
</organism>
<dbReference type="InterPro" id="IPR003961">
    <property type="entry name" value="FN3_dom"/>
</dbReference>
<dbReference type="Pfam" id="PF00041">
    <property type="entry name" value="fn3"/>
    <property type="match status" value="1"/>
</dbReference>
<dbReference type="PANTHER" id="PTHR13817:SF89">
    <property type="entry name" value="MYOMESIN-3"/>
    <property type="match status" value="1"/>
</dbReference>
<dbReference type="SMART" id="SM00060">
    <property type="entry name" value="FN3"/>
    <property type="match status" value="1"/>
</dbReference>
<feature type="domain" description="Fibronectin type-III" evidence="2">
    <location>
        <begin position="6"/>
        <end position="103"/>
    </location>
</feature>
<dbReference type="InterPro" id="IPR036116">
    <property type="entry name" value="FN3_sf"/>
</dbReference>
<evidence type="ECO:0000256" key="1">
    <source>
        <dbReference type="ARBA" id="ARBA00022737"/>
    </source>
</evidence>
<protein>
    <recommendedName>
        <fullName evidence="2">Fibronectin type-III domain-containing protein</fullName>
    </recommendedName>
</protein>
<dbReference type="Gene3D" id="2.60.40.10">
    <property type="entry name" value="Immunoglobulins"/>
    <property type="match status" value="1"/>
</dbReference>
<feature type="non-terminal residue" evidence="3">
    <location>
        <position position="1"/>
    </location>
</feature>
<dbReference type="PANTHER" id="PTHR13817">
    <property type="entry name" value="TITIN"/>
    <property type="match status" value="1"/>
</dbReference>
<dbReference type="InterPro" id="IPR013783">
    <property type="entry name" value="Ig-like_fold"/>
</dbReference>
<comment type="caution">
    <text evidence="3">The sequence shown here is derived from an EMBL/GenBank/DDBJ whole genome shotgun (WGS) entry which is preliminary data.</text>
</comment>
<name>A0ABN9BI65_9NEOB</name>
<dbReference type="SUPFAM" id="SSF49265">
    <property type="entry name" value="Fibronectin type III"/>
    <property type="match status" value="1"/>
</dbReference>
<evidence type="ECO:0000313" key="4">
    <source>
        <dbReference type="Proteomes" id="UP001162483"/>
    </source>
</evidence>